<dbReference type="Gene3D" id="2.170.120.20">
    <property type="entry name" value="Ribosomal protein L25, beta domain"/>
    <property type="match status" value="1"/>
</dbReference>
<dbReference type="InterPro" id="IPR020056">
    <property type="entry name" value="Rbsml_bL25/Gln-tRNA_synth_N"/>
</dbReference>
<organism evidence="9 10">
    <name type="scientific">Candidatus Campbellbacteria bacterium CG22_combo_CG10-13_8_21_14_all_43_18</name>
    <dbReference type="NCBI Taxonomy" id="1974530"/>
    <lineage>
        <taxon>Bacteria</taxon>
        <taxon>Candidatus Campbelliibacteriota</taxon>
    </lineage>
</organism>
<dbReference type="PANTHER" id="PTHR33284">
    <property type="entry name" value="RIBOSOMAL PROTEIN L25/GLN-TRNA SYNTHETASE, ANTI-CODON-BINDING DOMAIN-CONTAINING PROTEIN"/>
    <property type="match status" value="1"/>
</dbReference>
<evidence type="ECO:0000256" key="3">
    <source>
        <dbReference type="ARBA" id="ARBA00022980"/>
    </source>
</evidence>
<evidence type="ECO:0000256" key="1">
    <source>
        <dbReference type="ARBA" id="ARBA00022730"/>
    </source>
</evidence>
<dbReference type="AlphaFoldDB" id="A0A2H0DYB8"/>
<sequence>MERLILNVKKREKGELLEKGLIPGVFYGRKEKSTPISLLEADFMKAWKEAGESSIIFLSGAGKDIDTVIQDVQFHPVTDRALHADFYVIEKDRKIKVDVPLQFIGESPAEKNGLILVKVMHEIEIESLPADLPHQIEVDLARIVDIRSQILVEDLNFPEGVKPSAEKDEVVLSVTEAREEEPETPPEEVDMESIEVMKKGKEEAGDETPEDKTSEKKNG</sequence>
<gene>
    <name evidence="5" type="primary">rplY</name>
    <name evidence="5" type="synonym">ctc</name>
    <name evidence="9" type="ORF">COW82_01220</name>
</gene>
<keyword evidence="2 5" id="KW-0694">RNA-binding</keyword>
<dbReference type="CDD" id="cd00495">
    <property type="entry name" value="Ribosomal_L25_TL5_CTC"/>
    <property type="match status" value="1"/>
</dbReference>
<feature type="compositionally biased region" description="Basic and acidic residues" evidence="6">
    <location>
        <begin position="210"/>
        <end position="219"/>
    </location>
</feature>
<comment type="caution">
    <text evidence="9">The sequence shown here is derived from an EMBL/GenBank/DDBJ whole genome shotgun (WGS) entry which is preliminary data.</text>
</comment>
<dbReference type="InterPro" id="IPR037121">
    <property type="entry name" value="Ribosomal_bL25_C"/>
</dbReference>
<dbReference type="HAMAP" id="MF_01334">
    <property type="entry name" value="Ribosomal_bL25_CTC"/>
    <property type="match status" value="1"/>
</dbReference>
<accession>A0A2H0DYB8</accession>
<evidence type="ECO:0000259" key="7">
    <source>
        <dbReference type="Pfam" id="PF01386"/>
    </source>
</evidence>
<dbReference type="PANTHER" id="PTHR33284:SF1">
    <property type="entry name" value="RIBOSOMAL PROTEIN L25_GLN-TRNA SYNTHETASE, ANTI-CODON-BINDING DOMAIN-CONTAINING PROTEIN"/>
    <property type="match status" value="1"/>
</dbReference>
<evidence type="ECO:0000256" key="6">
    <source>
        <dbReference type="SAM" id="MobiDB-lite"/>
    </source>
</evidence>
<keyword evidence="3 5" id="KW-0689">Ribosomal protein</keyword>
<name>A0A2H0DYB8_9BACT</name>
<comment type="function">
    <text evidence="5">This is one of the proteins that binds to the 5S RNA in the ribosome where it forms part of the central protuberance.</text>
</comment>
<dbReference type="EMBL" id="PCTS01000016">
    <property type="protein sequence ID" value="PIP86590.1"/>
    <property type="molecule type" value="Genomic_DNA"/>
</dbReference>
<feature type="domain" description="Large ribosomal subunit protein bL25 beta" evidence="8">
    <location>
        <begin position="94"/>
        <end position="178"/>
    </location>
</feature>
<feature type="region of interest" description="Disordered" evidence="6">
    <location>
        <begin position="175"/>
        <end position="219"/>
    </location>
</feature>
<dbReference type="NCBIfam" id="TIGR00731">
    <property type="entry name" value="bL25_bact_ctc"/>
    <property type="match status" value="1"/>
</dbReference>
<dbReference type="InterPro" id="IPR001021">
    <property type="entry name" value="Ribosomal_bL25_long"/>
</dbReference>
<comment type="similarity">
    <text evidence="5">Belongs to the bacterial ribosomal protein bL25 family. CTC subfamily.</text>
</comment>
<feature type="compositionally biased region" description="Acidic residues" evidence="6">
    <location>
        <begin position="178"/>
        <end position="193"/>
    </location>
</feature>
<reference evidence="9 10" key="1">
    <citation type="submission" date="2017-09" db="EMBL/GenBank/DDBJ databases">
        <title>Depth-based differentiation of microbial function through sediment-hosted aquifers and enrichment of novel symbionts in the deep terrestrial subsurface.</title>
        <authorList>
            <person name="Probst A.J."/>
            <person name="Ladd B."/>
            <person name="Jarett J.K."/>
            <person name="Geller-Mcgrath D.E."/>
            <person name="Sieber C.M."/>
            <person name="Emerson J.B."/>
            <person name="Anantharaman K."/>
            <person name="Thomas B.C."/>
            <person name="Malmstrom R."/>
            <person name="Stieglmeier M."/>
            <person name="Klingl A."/>
            <person name="Woyke T."/>
            <person name="Ryan C.M."/>
            <person name="Banfield J.F."/>
        </authorList>
    </citation>
    <scope>NUCLEOTIDE SEQUENCE [LARGE SCALE GENOMIC DNA]</scope>
    <source>
        <strain evidence="9">CG22_combo_CG10-13_8_21_14_all_43_18</strain>
    </source>
</reference>
<dbReference type="GO" id="GO:0003735">
    <property type="term" value="F:structural constituent of ribosome"/>
    <property type="evidence" value="ECO:0007669"/>
    <property type="project" value="InterPro"/>
</dbReference>
<dbReference type="SUPFAM" id="SSF50715">
    <property type="entry name" value="Ribosomal protein L25-like"/>
    <property type="match status" value="1"/>
</dbReference>
<evidence type="ECO:0000256" key="2">
    <source>
        <dbReference type="ARBA" id="ARBA00022884"/>
    </source>
</evidence>
<dbReference type="GO" id="GO:0008097">
    <property type="term" value="F:5S rRNA binding"/>
    <property type="evidence" value="ECO:0007669"/>
    <property type="project" value="InterPro"/>
</dbReference>
<dbReference type="GO" id="GO:0022625">
    <property type="term" value="C:cytosolic large ribosomal subunit"/>
    <property type="evidence" value="ECO:0007669"/>
    <property type="project" value="TreeGrafter"/>
</dbReference>
<dbReference type="Pfam" id="PF01386">
    <property type="entry name" value="Ribosomal_L25p"/>
    <property type="match status" value="1"/>
</dbReference>
<evidence type="ECO:0000256" key="4">
    <source>
        <dbReference type="ARBA" id="ARBA00023274"/>
    </source>
</evidence>
<evidence type="ECO:0000313" key="10">
    <source>
        <dbReference type="Proteomes" id="UP000231276"/>
    </source>
</evidence>
<evidence type="ECO:0000256" key="5">
    <source>
        <dbReference type="HAMAP-Rule" id="MF_01334"/>
    </source>
</evidence>
<dbReference type="InterPro" id="IPR029751">
    <property type="entry name" value="Ribosomal_L25_dom"/>
</dbReference>
<dbReference type="InterPro" id="IPR020057">
    <property type="entry name" value="Ribosomal_bL25_b-dom"/>
</dbReference>
<dbReference type="InterPro" id="IPR011035">
    <property type="entry name" value="Ribosomal_bL25/Gln-tRNA_synth"/>
</dbReference>
<evidence type="ECO:0000313" key="9">
    <source>
        <dbReference type="EMBL" id="PIP86590.1"/>
    </source>
</evidence>
<keyword evidence="4 5" id="KW-0687">Ribonucleoprotein</keyword>
<evidence type="ECO:0000259" key="8">
    <source>
        <dbReference type="Pfam" id="PF14693"/>
    </source>
</evidence>
<dbReference type="InterPro" id="IPR020930">
    <property type="entry name" value="Ribosomal_uL5_bac-type"/>
</dbReference>
<protein>
    <recommendedName>
        <fullName evidence="5">Large ribosomal subunit protein bL25</fullName>
    </recommendedName>
    <alternativeName>
        <fullName evidence="5">General stress protein CTC</fullName>
    </alternativeName>
</protein>
<dbReference type="Gene3D" id="2.40.240.10">
    <property type="entry name" value="Ribosomal Protein L25, Chain P"/>
    <property type="match status" value="1"/>
</dbReference>
<dbReference type="Proteomes" id="UP000231276">
    <property type="component" value="Unassembled WGS sequence"/>
</dbReference>
<keyword evidence="1 5" id="KW-0699">rRNA-binding</keyword>
<feature type="domain" description="Large ribosomal subunit protein bL25 L25" evidence="7">
    <location>
        <begin position="9"/>
        <end position="86"/>
    </location>
</feature>
<proteinExistence type="inferred from homology"/>
<dbReference type="Pfam" id="PF14693">
    <property type="entry name" value="Ribosomal_TL5_C"/>
    <property type="match status" value="1"/>
</dbReference>
<comment type="subunit">
    <text evidence="5">Part of the 50S ribosomal subunit; part of the 5S rRNA/L5/L18/L25 subcomplex. Contacts the 5S rRNA. Binds to the 5S rRNA independently of L5 and L18.</text>
</comment>
<dbReference type="GO" id="GO:0006412">
    <property type="term" value="P:translation"/>
    <property type="evidence" value="ECO:0007669"/>
    <property type="project" value="UniProtKB-UniRule"/>
</dbReference>